<feature type="transmembrane region" description="Helical" evidence="1">
    <location>
        <begin position="12"/>
        <end position="31"/>
    </location>
</feature>
<keyword evidence="3" id="KW-1185">Reference proteome</keyword>
<comment type="caution">
    <text evidence="2">The sequence shown here is derived from an EMBL/GenBank/DDBJ whole genome shotgun (WGS) entry which is preliminary data.</text>
</comment>
<gene>
    <name evidence="2" type="ORF">RDWZM_005441</name>
</gene>
<evidence type="ECO:0000256" key="1">
    <source>
        <dbReference type="SAM" id="Phobius"/>
    </source>
</evidence>
<protein>
    <submittedName>
        <fullName evidence="2">Uncharacterized protein</fullName>
    </submittedName>
</protein>
<keyword evidence="1" id="KW-0472">Membrane</keyword>
<dbReference type="Proteomes" id="UP001142055">
    <property type="component" value="Chromosome 2"/>
</dbReference>
<name>A0A9Q0M6A1_BLOTA</name>
<proteinExistence type="predicted"/>
<evidence type="ECO:0000313" key="3">
    <source>
        <dbReference type="Proteomes" id="UP001142055"/>
    </source>
</evidence>
<keyword evidence="1" id="KW-1133">Transmembrane helix</keyword>
<dbReference type="EMBL" id="JAPWDV010000002">
    <property type="protein sequence ID" value="KAJ6219629.1"/>
    <property type="molecule type" value="Genomic_DNA"/>
</dbReference>
<keyword evidence="1" id="KW-0812">Transmembrane</keyword>
<evidence type="ECO:0000313" key="2">
    <source>
        <dbReference type="EMBL" id="KAJ6219629.1"/>
    </source>
</evidence>
<accession>A0A9Q0M6A1</accession>
<sequence>MNIKTTRIVPSYGLNLTLVVISILLFVVFTVNADSFEPIEINSTNKSSQSIVDTDSTLTTGIEPIPCDIKANCTKSHQICMNGFCSCKPNFVLRNGECEKINCLDDWSICSKQDPNRQCESLFGYSHCVCRNNYVADPITSICRPKCVSDQRQMCEKLDSANSLCNIFRCQCKANFRRNSTGQCVPFECEQDSHCWTEGDIYRSCTNAKSTIVAFHLPKPGEQFYGSQGVVSIHSPTFITQNKGADFSSVPEGKHFEKLWIEPRKEKNKNIKYQRFS</sequence>
<organism evidence="2 3">
    <name type="scientific">Blomia tropicalis</name>
    <name type="common">Mite</name>
    <dbReference type="NCBI Taxonomy" id="40697"/>
    <lineage>
        <taxon>Eukaryota</taxon>
        <taxon>Metazoa</taxon>
        <taxon>Ecdysozoa</taxon>
        <taxon>Arthropoda</taxon>
        <taxon>Chelicerata</taxon>
        <taxon>Arachnida</taxon>
        <taxon>Acari</taxon>
        <taxon>Acariformes</taxon>
        <taxon>Sarcoptiformes</taxon>
        <taxon>Astigmata</taxon>
        <taxon>Glycyphagoidea</taxon>
        <taxon>Echimyopodidae</taxon>
        <taxon>Blomia</taxon>
    </lineage>
</organism>
<dbReference type="AlphaFoldDB" id="A0A9Q0M6A1"/>
<reference evidence="2" key="1">
    <citation type="submission" date="2022-12" db="EMBL/GenBank/DDBJ databases">
        <title>Genome assemblies of Blomia tropicalis.</title>
        <authorList>
            <person name="Cui Y."/>
        </authorList>
    </citation>
    <scope>NUCLEOTIDE SEQUENCE</scope>
    <source>
        <tissue evidence="2">Adult mites</tissue>
    </source>
</reference>